<dbReference type="Gene3D" id="3.40.50.140">
    <property type="match status" value="1"/>
</dbReference>
<proteinExistence type="predicted"/>
<dbReference type="KEGG" id="hsr:HSBAA_PA_3790"/>
<evidence type="ECO:0000313" key="3">
    <source>
        <dbReference type="EMBL" id="BBI65776.1"/>
    </source>
</evidence>
<accession>A0A455UHQ0</accession>
<dbReference type="Pfam" id="PF01751">
    <property type="entry name" value="Toprim"/>
    <property type="match status" value="1"/>
</dbReference>
<dbReference type="GO" id="GO:0006310">
    <property type="term" value="P:DNA recombination"/>
    <property type="evidence" value="ECO:0007669"/>
    <property type="project" value="TreeGrafter"/>
</dbReference>
<dbReference type="InterPro" id="IPR000380">
    <property type="entry name" value="Topo_IA"/>
</dbReference>
<dbReference type="GO" id="GO:0006265">
    <property type="term" value="P:DNA topological change"/>
    <property type="evidence" value="ECO:0007669"/>
    <property type="project" value="InterPro"/>
</dbReference>
<dbReference type="GO" id="GO:0003677">
    <property type="term" value="F:DNA binding"/>
    <property type="evidence" value="ECO:0007669"/>
    <property type="project" value="InterPro"/>
</dbReference>
<name>A0A455UHQ0_9GAMM</name>
<dbReference type="Proteomes" id="UP000320231">
    <property type="component" value="Plasmid pBAA-803-A"/>
</dbReference>
<dbReference type="GO" id="GO:0043597">
    <property type="term" value="C:cytoplasmic replication fork"/>
    <property type="evidence" value="ECO:0007669"/>
    <property type="project" value="TreeGrafter"/>
</dbReference>
<feature type="region of interest" description="Disordered" evidence="1">
    <location>
        <begin position="156"/>
        <end position="176"/>
    </location>
</feature>
<dbReference type="InterPro" id="IPR006171">
    <property type="entry name" value="TOPRIM_dom"/>
</dbReference>
<dbReference type="PANTHER" id="PTHR11390:SF21">
    <property type="entry name" value="DNA TOPOISOMERASE 3-ALPHA"/>
    <property type="match status" value="1"/>
</dbReference>
<organism evidence="3 4">
    <name type="scientific">Vreelandella sulfidaeris</name>
    <dbReference type="NCBI Taxonomy" id="115553"/>
    <lineage>
        <taxon>Bacteria</taxon>
        <taxon>Pseudomonadati</taxon>
        <taxon>Pseudomonadota</taxon>
        <taxon>Gammaproteobacteria</taxon>
        <taxon>Oceanospirillales</taxon>
        <taxon>Halomonadaceae</taxon>
        <taxon>Vreelandella</taxon>
    </lineage>
</organism>
<dbReference type="PROSITE" id="PS50880">
    <property type="entry name" value="TOPRIM"/>
    <property type="match status" value="1"/>
</dbReference>
<gene>
    <name evidence="3" type="ORF">HSBAA_PA_3790</name>
</gene>
<dbReference type="EMBL" id="AP019515">
    <property type="protein sequence ID" value="BBI65776.1"/>
    <property type="molecule type" value="Genomic_DNA"/>
</dbReference>
<evidence type="ECO:0000256" key="1">
    <source>
        <dbReference type="SAM" id="MobiDB-lite"/>
    </source>
</evidence>
<dbReference type="PANTHER" id="PTHR11390">
    <property type="entry name" value="PROKARYOTIC DNA TOPOISOMERASE"/>
    <property type="match status" value="1"/>
</dbReference>
<dbReference type="InterPro" id="IPR023405">
    <property type="entry name" value="Topo_IA_core_domain"/>
</dbReference>
<dbReference type="GO" id="GO:0006281">
    <property type="term" value="P:DNA repair"/>
    <property type="evidence" value="ECO:0007669"/>
    <property type="project" value="TreeGrafter"/>
</dbReference>
<geneLocation type="plasmid" evidence="4">
    <name>pbaa-803-a dna</name>
</geneLocation>
<dbReference type="SMART" id="SM00493">
    <property type="entry name" value="TOPRIM"/>
    <property type="match status" value="1"/>
</dbReference>
<dbReference type="SUPFAM" id="SSF56712">
    <property type="entry name" value="Prokaryotic type I DNA topoisomerase"/>
    <property type="match status" value="1"/>
</dbReference>
<protein>
    <recommendedName>
        <fullName evidence="2">Toprim domain-containing protein</fullName>
    </recommendedName>
</protein>
<evidence type="ECO:0000313" key="4">
    <source>
        <dbReference type="Proteomes" id="UP000320231"/>
    </source>
</evidence>
<feature type="domain" description="Toprim" evidence="2">
    <location>
        <begin position="1"/>
        <end position="144"/>
    </location>
</feature>
<dbReference type="AlphaFoldDB" id="A0A455UHQ0"/>
<sequence length="192" mass="21089">MTSRALILCEKHSDQADKIAPALGLTRSGNAYTGTWNGITLTLVWAAGHLLAPVEPSEVSPEANWRDPRSLLPYLPPFLRRLPTAVRNTWETLKELSQATEVWLATDPDREGEAIGYEILQYAKYRGSVKRMWLTGSMEAADVQAAAKRLRNAGETISSGGLSRPAPTRMASGSTLSVHTRQPHAWALWVAI</sequence>
<dbReference type="GO" id="GO:0003917">
    <property type="term" value="F:DNA topoisomerase type I (single strand cut, ATP-independent) activity"/>
    <property type="evidence" value="ECO:0007669"/>
    <property type="project" value="InterPro"/>
</dbReference>
<evidence type="ECO:0000259" key="2">
    <source>
        <dbReference type="PROSITE" id="PS50880"/>
    </source>
</evidence>
<keyword evidence="3" id="KW-0614">Plasmid</keyword>
<reference evidence="3 4" key="1">
    <citation type="journal article" date="2019" name="Microbiol. Resour. Announc.">
        <title>Complete Genome Sequence of Halomonas sulfidaeris Strain Esulfide1 Isolated from a Metal Sulfide Rock at a Depth of 2,200 Meters, Obtained Using Nanopore Sequencing.</title>
        <authorList>
            <person name="Saito M."/>
            <person name="Nishigata A."/>
            <person name="Galipon J."/>
            <person name="Arakawa K."/>
        </authorList>
    </citation>
    <scope>NUCLEOTIDE SEQUENCE [LARGE SCALE GENOMIC DNA]</scope>
    <source>
        <strain evidence="3 4">ATCC BAA-803</strain>
        <plasmid evidence="4">pbaa-803-a dna</plasmid>
    </source>
</reference>